<dbReference type="OrthoDB" id="9815697at2"/>
<evidence type="ECO:0000313" key="4">
    <source>
        <dbReference type="Proteomes" id="UP000189796"/>
    </source>
</evidence>
<dbReference type="InterPro" id="IPR050807">
    <property type="entry name" value="TransReg_Diox_bact_type"/>
</dbReference>
<proteinExistence type="predicted"/>
<dbReference type="GO" id="GO:0003700">
    <property type="term" value="F:DNA-binding transcription factor activity"/>
    <property type="evidence" value="ECO:0007669"/>
    <property type="project" value="TreeGrafter"/>
</dbReference>
<dbReference type="SUPFAM" id="SSF47413">
    <property type="entry name" value="lambda repressor-like DNA-binding domains"/>
    <property type="match status" value="1"/>
</dbReference>
<dbReference type="InterPro" id="IPR001387">
    <property type="entry name" value="Cro/C1-type_HTH"/>
</dbReference>
<protein>
    <submittedName>
        <fullName evidence="3">DNA-binding transcriptional regulator, XRE-family HTH domain</fullName>
    </submittedName>
</protein>
<dbReference type="Pfam" id="PF01381">
    <property type="entry name" value="HTH_3"/>
    <property type="match status" value="1"/>
</dbReference>
<gene>
    <name evidence="3" type="ORF">SAMN05443248_4298</name>
</gene>
<reference evidence="3 4" key="1">
    <citation type="submission" date="2016-11" db="EMBL/GenBank/DDBJ databases">
        <authorList>
            <person name="Jaros S."/>
            <person name="Januszkiewicz K."/>
            <person name="Wedrychowicz H."/>
        </authorList>
    </citation>
    <scope>NUCLEOTIDE SEQUENCE [LARGE SCALE GENOMIC DNA]</scope>
    <source>
        <strain evidence="3 4">GAS138</strain>
    </source>
</reference>
<dbReference type="RefSeq" id="WP_079603119.1">
    <property type="nucleotide sequence ID" value="NZ_LT670817.1"/>
</dbReference>
<dbReference type="PANTHER" id="PTHR46797">
    <property type="entry name" value="HTH-TYPE TRANSCRIPTIONAL REGULATOR"/>
    <property type="match status" value="1"/>
</dbReference>
<dbReference type="GO" id="GO:0005829">
    <property type="term" value="C:cytosol"/>
    <property type="evidence" value="ECO:0007669"/>
    <property type="project" value="TreeGrafter"/>
</dbReference>
<evidence type="ECO:0000313" key="3">
    <source>
        <dbReference type="EMBL" id="SHH27760.1"/>
    </source>
</evidence>
<name>A0A1M5RNQ7_9BRAD</name>
<evidence type="ECO:0000259" key="2">
    <source>
        <dbReference type="PROSITE" id="PS50943"/>
    </source>
</evidence>
<feature type="domain" description="HTH cro/C1-type" evidence="2">
    <location>
        <begin position="12"/>
        <end position="66"/>
    </location>
</feature>
<dbReference type="Proteomes" id="UP000189796">
    <property type="component" value="Chromosome I"/>
</dbReference>
<dbReference type="AlphaFoldDB" id="A0A1M5RNQ7"/>
<accession>A0A1M5RNQ7</accession>
<dbReference type="PROSITE" id="PS50943">
    <property type="entry name" value="HTH_CROC1"/>
    <property type="match status" value="1"/>
</dbReference>
<organism evidence="3 4">
    <name type="scientific">Bradyrhizobium erythrophlei</name>
    <dbReference type="NCBI Taxonomy" id="1437360"/>
    <lineage>
        <taxon>Bacteria</taxon>
        <taxon>Pseudomonadati</taxon>
        <taxon>Pseudomonadota</taxon>
        <taxon>Alphaproteobacteria</taxon>
        <taxon>Hyphomicrobiales</taxon>
        <taxon>Nitrobacteraceae</taxon>
        <taxon>Bradyrhizobium</taxon>
    </lineage>
</organism>
<sequence length="76" mass="8501">MKNANSVFGQVLSELRGAAALSQEELAHRSGIHRTYVSQVERGLKSPTITVVLQLSKALDTMPSEIMRLFENEMRK</sequence>
<dbReference type="EMBL" id="LT670817">
    <property type="protein sequence ID" value="SHH27760.1"/>
    <property type="molecule type" value="Genomic_DNA"/>
</dbReference>
<dbReference type="CDD" id="cd00093">
    <property type="entry name" value="HTH_XRE"/>
    <property type="match status" value="1"/>
</dbReference>
<keyword evidence="1 3" id="KW-0238">DNA-binding</keyword>
<dbReference type="SMART" id="SM00530">
    <property type="entry name" value="HTH_XRE"/>
    <property type="match status" value="1"/>
</dbReference>
<dbReference type="InterPro" id="IPR010982">
    <property type="entry name" value="Lambda_DNA-bd_dom_sf"/>
</dbReference>
<dbReference type="PANTHER" id="PTHR46797:SF1">
    <property type="entry name" value="METHYLPHOSPHONATE SYNTHASE"/>
    <property type="match status" value="1"/>
</dbReference>
<dbReference type="Gene3D" id="1.10.260.40">
    <property type="entry name" value="lambda repressor-like DNA-binding domains"/>
    <property type="match status" value="1"/>
</dbReference>
<dbReference type="GO" id="GO:0003677">
    <property type="term" value="F:DNA binding"/>
    <property type="evidence" value="ECO:0007669"/>
    <property type="project" value="UniProtKB-KW"/>
</dbReference>
<evidence type="ECO:0000256" key="1">
    <source>
        <dbReference type="ARBA" id="ARBA00023125"/>
    </source>
</evidence>